<dbReference type="PANTHER" id="PTHR31912">
    <property type="entry name" value="IP13529P"/>
    <property type="match status" value="1"/>
</dbReference>
<evidence type="ECO:0000313" key="1">
    <source>
        <dbReference type="EMBL" id="EFN70900.1"/>
    </source>
</evidence>
<gene>
    <name evidence="1" type="ORF">EAG_04032</name>
</gene>
<dbReference type="InterPro" id="IPR017964">
    <property type="entry name" value="DNA-dir_DNA_pol_B_CS"/>
</dbReference>
<accession>E2A6N9</accession>
<feature type="non-terminal residue" evidence="1">
    <location>
        <position position="1"/>
    </location>
</feature>
<dbReference type="Proteomes" id="UP000000311">
    <property type="component" value="Unassembled WGS sequence"/>
</dbReference>
<evidence type="ECO:0000313" key="2">
    <source>
        <dbReference type="Proteomes" id="UP000000311"/>
    </source>
</evidence>
<keyword evidence="2" id="KW-1185">Reference proteome</keyword>
<proteinExistence type="predicted"/>
<reference evidence="1 2" key="1">
    <citation type="journal article" date="2010" name="Science">
        <title>Genomic comparison of the ants Camponotus floridanus and Harpegnathos saltator.</title>
        <authorList>
            <person name="Bonasio R."/>
            <person name="Zhang G."/>
            <person name="Ye C."/>
            <person name="Mutti N.S."/>
            <person name="Fang X."/>
            <person name="Qin N."/>
            <person name="Donahue G."/>
            <person name="Yang P."/>
            <person name="Li Q."/>
            <person name="Li C."/>
            <person name="Zhang P."/>
            <person name="Huang Z."/>
            <person name="Berger S.L."/>
            <person name="Reinberg D."/>
            <person name="Wang J."/>
            <person name="Liebig J."/>
        </authorList>
    </citation>
    <scope>NUCLEOTIDE SEQUENCE [LARGE SCALE GENOMIC DNA]</scope>
    <source>
        <strain evidence="2">C129</strain>
    </source>
</reference>
<organism evidence="2">
    <name type="scientific">Camponotus floridanus</name>
    <name type="common">Florida carpenter ant</name>
    <dbReference type="NCBI Taxonomy" id="104421"/>
    <lineage>
        <taxon>Eukaryota</taxon>
        <taxon>Metazoa</taxon>
        <taxon>Ecdysozoa</taxon>
        <taxon>Arthropoda</taxon>
        <taxon>Hexapoda</taxon>
        <taxon>Insecta</taxon>
        <taxon>Pterygota</taxon>
        <taxon>Neoptera</taxon>
        <taxon>Endopterygota</taxon>
        <taxon>Hymenoptera</taxon>
        <taxon>Apocrita</taxon>
        <taxon>Aculeata</taxon>
        <taxon>Formicoidea</taxon>
        <taxon>Formicidae</taxon>
        <taxon>Formicinae</taxon>
        <taxon>Camponotus</taxon>
    </lineage>
</organism>
<dbReference type="AlphaFoldDB" id="E2A6N9"/>
<dbReference type="PROSITE" id="PS00116">
    <property type="entry name" value="DNA_POLYMERASE_B"/>
    <property type="match status" value="1"/>
</dbReference>
<dbReference type="PANTHER" id="PTHR31912:SF34">
    <property type="entry name" value="NOTOCHORD-RELATED PROTEIN"/>
    <property type="match status" value="1"/>
</dbReference>
<dbReference type="GO" id="GO:0000166">
    <property type="term" value="F:nucleotide binding"/>
    <property type="evidence" value="ECO:0007669"/>
    <property type="project" value="InterPro"/>
</dbReference>
<dbReference type="EMBL" id="GL437177">
    <property type="protein sequence ID" value="EFN70900.1"/>
    <property type="molecule type" value="Genomic_DNA"/>
</dbReference>
<name>E2A6N9_CAMFO</name>
<dbReference type="GO" id="GO:0003676">
    <property type="term" value="F:nucleic acid binding"/>
    <property type="evidence" value="ECO:0007669"/>
    <property type="project" value="InterPro"/>
</dbReference>
<protein>
    <submittedName>
        <fullName evidence="1">Uncharacterized protein</fullName>
    </submittedName>
</protein>
<sequence length="428" mass="49634">DEGVVILLEGQEYILRASLTAFCGDGLAVHEVFNLLGPSSNFFCRMCLYTRQDLHNGSIEIKQSRNMAVYNEHLNLLHNANYSDNAKTLTGMHGECCLHLSRFFHICKNLIFDPMHDILCGIGPMILKLVLLRYTLELKLFHIDDFNNRIASFQYGFVERKNKPSANFNERILRVKGHTLNQKAMQIWCLLRVFPFLISEWVLTGEEHLQLILLLLRIMEIVFAPKVTVSLMSYLRALITDFLETFKQLFPDVHMINKFHHLTHYPDCMLWSGPLQLYNCMRYEAKHNEIKLRAQNVHNFKNPPKTLIRIVQCSQSARWGKGNATIIRVEPLNGETVTVQNCQSRTYLHDLGYVDTDSIFTTNAIKINGVEFRLNLLVCLKIDKQNGKNLPLFGCIKEILMLNKNEVYFLTTLYKTHLFDTDFNAYHV</sequence>
<dbReference type="OMA" id="HELFRIC"/>
<feature type="non-terminal residue" evidence="1">
    <location>
        <position position="428"/>
    </location>
</feature>
<dbReference type="InParanoid" id="E2A6N9"/>